<gene>
    <name evidence="9" type="ORF">BN1356_02357</name>
</gene>
<dbReference type="InterPro" id="IPR027417">
    <property type="entry name" value="P-loop_NTPase"/>
</dbReference>
<dbReference type="AlphaFoldDB" id="A0A0E4CTQ1"/>
<evidence type="ECO:0000256" key="1">
    <source>
        <dbReference type="ARBA" id="ARBA00022737"/>
    </source>
</evidence>
<dbReference type="STRING" id="1608583.BN1356_02357"/>
<accession>A0A0E4CTQ1</accession>
<dbReference type="CDD" id="cd00009">
    <property type="entry name" value="AAA"/>
    <property type="match status" value="1"/>
</dbReference>
<dbReference type="InterPro" id="IPR003959">
    <property type="entry name" value="ATPase_AAA_core"/>
</dbReference>
<dbReference type="InterPro" id="IPR001270">
    <property type="entry name" value="ClpA/B"/>
</dbReference>
<keyword evidence="10" id="KW-1185">Reference proteome</keyword>
<dbReference type="GO" id="GO:0008233">
    <property type="term" value="F:peptidase activity"/>
    <property type="evidence" value="ECO:0007669"/>
    <property type="project" value="UniProtKB-KW"/>
</dbReference>
<evidence type="ECO:0000256" key="3">
    <source>
        <dbReference type="ARBA" id="ARBA00022840"/>
    </source>
</evidence>
<dbReference type="GO" id="GO:0006508">
    <property type="term" value="P:proteolysis"/>
    <property type="evidence" value="ECO:0007669"/>
    <property type="project" value="UniProtKB-KW"/>
</dbReference>
<dbReference type="RefSeq" id="WP_176694280.1">
    <property type="nucleotide sequence ID" value="NZ_CTEN01000006.1"/>
</dbReference>
<sequence length="879" mass="99037">MKKESGMLNYQVSRELKTALELIEEIVQQKDYKVIESQDILLSIVSTIDTGAGHALGRSSITRSKVSKEIAGGERVHTRKPFVSKIDPESFGSRGLIRDEKREYKKTKPVQLAKEKSTGELLKYAGDFPISENVKGIFDFAEEMRLQLSPDGVLDSYWLLIGSVQDEECNAFYIIEKQMLLFDRFFSGEDLVDCFPVRYNLAYEYSDGKAAKELATKQAQSKRFTSKLENPDYSILEDIATDITEQACAGELMAVVGREKEIRQMEIALTRRDKNNVALIGPGGVGKSAIVDGLALKIVNGEVPSLAGKRILQFSLNNLWSVISEDSKNGILRFIDEMKREKNIILFVDEVHMLGNVKSITDAFKPLMARGDFRLIGATTPTEWRLYIASDTALVRRFETISIDEPSVDDAIEIVKTIAPAYETFHQANYSEAALELAVRLAKKYLEGDKLPDSAFTILDNAGALVRIESNHSVEMVSKYQEKLDRLREELKLAQAIAFNEDEVERLRNQMDVLEQSFQKDRNQLSSDNYTLKILPEDIKRAVEQKSGKTVQEYDLYVGDKGMSLENARLLHLKENLNKKVIGQSHAISAVADAVIRSKKGFSNPKKPIGVFLFLGTTGVGKTETAKVLAEELFGSKNDMIRFDMSEYQQEHEVAKLIGSPPGFVGFGMGGQLTNAVQKNPTSVILFDEIEKAHPKIFDILLQVFDDGRLTDSMGMTVDFTKTIIILTSNLGTNAVRKDKAVGFNRVQNPELDAEIIRQKTLEACQEFFRPELLNRIDEVVTFEPFDQEEVLQITRLLVEEEIDHIKEQGYQIRFTEEAIRYLAKVCYDPENGARPIRRGIMRLIQTPLAEKIISGELQKNSQMEVSVSENQLHFEVIG</sequence>
<keyword evidence="4" id="KW-0143">Chaperone</keyword>
<dbReference type="SUPFAM" id="SSF52540">
    <property type="entry name" value="P-loop containing nucleoside triphosphate hydrolases"/>
    <property type="match status" value="2"/>
</dbReference>
<feature type="domain" description="AAA+ ATPase" evidence="7">
    <location>
        <begin position="608"/>
        <end position="772"/>
    </location>
</feature>
<dbReference type="PANTHER" id="PTHR11638:SF18">
    <property type="entry name" value="HEAT SHOCK PROTEIN 104"/>
    <property type="match status" value="1"/>
</dbReference>
<dbReference type="FunFam" id="3.40.50.300:FF:000025">
    <property type="entry name" value="ATP-dependent Clp protease subunit"/>
    <property type="match status" value="1"/>
</dbReference>
<dbReference type="Pfam" id="PF00004">
    <property type="entry name" value="AAA"/>
    <property type="match status" value="1"/>
</dbReference>
<dbReference type="PANTHER" id="PTHR11638">
    <property type="entry name" value="ATP-DEPENDENT CLP PROTEASE"/>
    <property type="match status" value="1"/>
</dbReference>
<feature type="domain" description="AAA+ ATPase" evidence="7">
    <location>
        <begin position="273"/>
        <end position="408"/>
    </location>
</feature>
<feature type="domain" description="Clp ATPase C-terminal" evidence="8">
    <location>
        <begin position="786"/>
        <end position="875"/>
    </location>
</feature>
<dbReference type="Gene3D" id="1.10.8.60">
    <property type="match status" value="2"/>
</dbReference>
<evidence type="ECO:0000259" key="8">
    <source>
        <dbReference type="SMART" id="SM01086"/>
    </source>
</evidence>
<organism evidence="9 10">
    <name type="scientific">Streptococcus varani</name>
    <dbReference type="NCBI Taxonomy" id="1608583"/>
    <lineage>
        <taxon>Bacteria</taxon>
        <taxon>Bacillati</taxon>
        <taxon>Bacillota</taxon>
        <taxon>Bacilli</taxon>
        <taxon>Lactobacillales</taxon>
        <taxon>Streptococcaceae</taxon>
        <taxon>Streptococcus</taxon>
    </lineage>
</organism>
<dbReference type="Pfam" id="PF07724">
    <property type="entry name" value="AAA_2"/>
    <property type="match status" value="1"/>
</dbReference>
<dbReference type="GO" id="GO:0016887">
    <property type="term" value="F:ATP hydrolysis activity"/>
    <property type="evidence" value="ECO:0007669"/>
    <property type="project" value="InterPro"/>
</dbReference>
<dbReference type="Gene3D" id="3.40.50.300">
    <property type="entry name" value="P-loop containing nucleotide triphosphate hydrolases"/>
    <property type="match status" value="2"/>
</dbReference>
<dbReference type="InterPro" id="IPR050130">
    <property type="entry name" value="ClpA_ClpB"/>
</dbReference>
<keyword evidence="1" id="KW-0677">Repeat</keyword>
<proteinExistence type="predicted"/>
<dbReference type="SMART" id="SM00382">
    <property type="entry name" value="AAA"/>
    <property type="match status" value="2"/>
</dbReference>
<dbReference type="PRINTS" id="PR00300">
    <property type="entry name" value="CLPPROTEASEA"/>
</dbReference>
<dbReference type="InterPro" id="IPR019489">
    <property type="entry name" value="Clp_ATPase_C"/>
</dbReference>
<dbReference type="GO" id="GO:0034605">
    <property type="term" value="P:cellular response to heat"/>
    <property type="evidence" value="ECO:0007669"/>
    <property type="project" value="TreeGrafter"/>
</dbReference>
<name>A0A0E4CTQ1_9STRE</name>
<dbReference type="Proteomes" id="UP000198604">
    <property type="component" value="Unassembled WGS sequence"/>
</dbReference>
<feature type="coiled-coil region" evidence="6">
    <location>
        <begin position="477"/>
        <end position="524"/>
    </location>
</feature>
<dbReference type="SMART" id="SM01086">
    <property type="entry name" value="ClpB_D2-small"/>
    <property type="match status" value="1"/>
</dbReference>
<comment type="function">
    <text evidence="5">Part of a stress-induced multi-chaperone system, it is involved in the recovery of the cell from heat-induced damage, in cooperation with DnaK, DnaJ and GrpE. Acts before DnaK, in the processing of protein aggregates. Protein binding stimulates the ATPase activity; ATP hydrolysis unfolds the denatured protein aggregates, which probably helps expose new hydrophobic binding sites on the surface of ClpB-bound aggregates, contributing to the solubilization and refolding of denatured protein aggregates by DnaK.</text>
</comment>
<keyword evidence="9" id="KW-0645">Protease</keyword>
<protein>
    <submittedName>
        <fullName evidence="9">ATP-dependent Clp protease</fullName>
    </submittedName>
</protein>
<dbReference type="InterPro" id="IPR003593">
    <property type="entry name" value="AAA+_ATPase"/>
</dbReference>
<keyword evidence="9" id="KW-0378">Hydrolase</keyword>
<keyword evidence="3" id="KW-0067">ATP-binding</keyword>
<keyword evidence="2" id="KW-0547">Nucleotide-binding</keyword>
<dbReference type="InterPro" id="IPR041546">
    <property type="entry name" value="ClpA/ClpB_AAA_lid"/>
</dbReference>
<reference evidence="10" key="1">
    <citation type="submission" date="2015-03" db="EMBL/GenBank/DDBJ databases">
        <authorList>
            <person name="Urmite Genomes"/>
        </authorList>
    </citation>
    <scope>NUCLEOTIDE SEQUENCE [LARGE SCALE GENOMIC DNA]</scope>
    <source>
        <strain evidence="10">FF10</strain>
    </source>
</reference>
<evidence type="ECO:0000256" key="5">
    <source>
        <dbReference type="ARBA" id="ARBA00025613"/>
    </source>
</evidence>
<evidence type="ECO:0000256" key="4">
    <source>
        <dbReference type="ARBA" id="ARBA00023186"/>
    </source>
</evidence>
<dbReference type="EMBL" id="CTEN01000006">
    <property type="protein sequence ID" value="CQR26012.1"/>
    <property type="molecule type" value="Genomic_DNA"/>
</dbReference>
<evidence type="ECO:0000313" key="10">
    <source>
        <dbReference type="Proteomes" id="UP000198604"/>
    </source>
</evidence>
<evidence type="ECO:0000256" key="6">
    <source>
        <dbReference type="SAM" id="Coils"/>
    </source>
</evidence>
<dbReference type="Gene3D" id="4.10.860.10">
    <property type="entry name" value="UVR domain"/>
    <property type="match status" value="1"/>
</dbReference>
<keyword evidence="6" id="KW-0175">Coiled coil</keyword>
<evidence type="ECO:0000259" key="7">
    <source>
        <dbReference type="SMART" id="SM00382"/>
    </source>
</evidence>
<dbReference type="GO" id="GO:0005524">
    <property type="term" value="F:ATP binding"/>
    <property type="evidence" value="ECO:0007669"/>
    <property type="project" value="UniProtKB-KW"/>
</dbReference>
<evidence type="ECO:0000313" key="9">
    <source>
        <dbReference type="EMBL" id="CQR26012.1"/>
    </source>
</evidence>
<dbReference type="Pfam" id="PF10431">
    <property type="entry name" value="ClpB_D2-small"/>
    <property type="match status" value="1"/>
</dbReference>
<evidence type="ECO:0000256" key="2">
    <source>
        <dbReference type="ARBA" id="ARBA00022741"/>
    </source>
</evidence>
<dbReference type="CDD" id="cd19499">
    <property type="entry name" value="RecA-like_ClpB_Hsp104-like"/>
    <property type="match status" value="1"/>
</dbReference>
<dbReference type="Pfam" id="PF17871">
    <property type="entry name" value="AAA_lid_9"/>
    <property type="match status" value="1"/>
</dbReference>
<dbReference type="GO" id="GO:0005737">
    <property type="term" value="C:cytoplasm"/>
    <property type="evidence" value="ECO:0007669"/>
    <property type="project" value="TreeGrafter"/>
</dbReference>